<reference evidence="2" key="1">
    <citation type="submission" date="2019-05" db="EMBL/GenBank/DDBJ databases">
        <authorList>
            <consortium name="Pathogen Informatics"/>
        </authorList>
    </citation>
    <scope>NUCLEOTIDE SEQUENCE [LARGE SCALE GENOMIC DNA]</scope>
    <source>
        <strain evidence="2">NCTC12965</strain>
    </source>
</reference>
<keyword evidence="1" id="KW-0812">Transmembrane</keyword>
<dbReference type="PANTHER" id="PTHR42923">
    <property type="entry name" value="PROTOPORPHYRINOGEN OXIDASE"/>
    <property type="match status" value="1"/>
</dbReference>
<gene>
    <name evidence="2" type="ORF">NCTC12965_07993</name>
</gene>
<dbReference type="EMBL" id="CABEEZ010000157">
    <property type="protein sequence ID" value="VTR59354.1"/>
    <property type="molecule type" value="Genomic_DNA"/>
</dbReference>
<name>A0A4U9WIW8_SERFO</name>
<proteinExistence type="predicted"/>
<dbReference type="Pfam" id="PF13450">
    <property type="entry name" value="NAD_binding_8"/>
    <property type="match status" value="1"/>
</dbReference>
<evidence type="ECO:0000256" key="1">
    <source>
        <dbReference type="SAM" id="Phobius"/>
    </source>
</evidence>
<dbReference type="AlphaFoldDB" id="A0A4U9WIW8"/>
<protein>
    <submittedName>
        <fullName evidence="2">Protoporphyrinogen oxidase</fullName>
    </submittedName>
</protein>
<keyword evidence="1" id="KW-1133">Transmembrane helix</keyword>
<dbReference type="PANTHER" id="PTHR42923:SF17">
    <property type="entry name" value="AMINE OXIDASE DOMAIN-CONTAINING PROTEIN"/>
    <property type="match status" value="1"/>
</dbReference>
<evidence type="ECO:0000313" key="2">
    <source>
        <dbReference type="EMBL" id="VTR59354.1"/>
    </source>
</evidence>
<accession>A0A4U9WIW8</accession>
<dbReference type="SUPFAM" id="SSF51905">
    <property type="entry name" value="FAD/NAD(P)-binding domain"/>
    <property type="match status" value="1"/>
</dbReference>
<dbReference type="InterPro" id="IPR036188">
    <property type="entry name" value="FAD/NAD-bd_sf"/>
</dbReference>
<organism evidence="2">
    <name type="scientific">Serratia fonticola</name>
    <dbReference type="NCBI Taxonomy" id="47917"/>
    <lineage>
        <taxon>Bacteria</taxon>
        <taxon>Pseudomonadati</taxon>
        <taxon>Pseudomonadota</taxon>
        <taxon>Gammaproteobacteria</taxon>
        <taxon>Enterobacterales</taxon>
        <taxon>Yersiniaceae</taxon>
        <taxon>Serratia</taxon>
    </lineage>
</organism>
<feature type="transmembrane region" description="Helical" evidence="1">
    <location>
        <begin position="175"/>
        <end position="198"/>
    </location>
</feature>
<dbReference type="GO" id="GO:0016491">
    <property type="term" value="F:oxidoreductase activity"/>
    <property type="evidence" value="ECO:0007669"/>
    <property type="project" value="TreeGrafter"/>
</dbReference>
<dbReference type="Gene3D" id="3.50.50.60">
    <property type="entry name" value="FAD/NAD(P)-binding domain"/>
    <property type="match status" value="1"/>
</dbReference>
<keyword evidence="1" id="KW-0472">Membrane</keyword>
<sequence>MKKKNIAIIGGGAAGTVAAWLLRDKHNITLFEVNDYIGGHVYTCHIDTNEHGRIPVDMGVEYFNERISPNVFNLLKYLGIENYVAPSSFHARFPGEAQYWSNVHLDGPLRQAMQDEFSRFQLGMSEVISSGEERYKTMSISDYLDENSYSSRFIYQALYPMISISTGCNVDLCSYPLMFFAISFNANFGFVFFARLLAQSGRRYEPLSTNSGRHVRGELKAEHTCAASETLWQTCCGIL</sequence>
<dbReference type="InterPro" id="IPR050464">
    <property type="entry name" value="Zeta_carotene_desat/Oxidored"/>
</dbReference>